<feature type="domain" description="HNH nuclease" evidence="1">
    <location>
        <begin position="128"/>
        <end position="227"/>
    </location>
</feature>
<dbReference type="AlphaFoldDB" id="A0A8H2ZZK9"/>
<dbReference type="Proteomes" id="UP000663846">
    <property type="component" value="Unassembled WGS sequence"/>
</dbReference>
<gene>
    <name evidence="2" type="ORF">RDB_LOCUS21436</name>
</gene>
<dbReference type="InterPro" id="IPR003615">
    <property type="entry name" value="HNH_nuc"/>
</dbReference>
<accession>A0A8H2ZZK9</accession>
<name>A0A8H2ZZK9_9AGAM</name>
<proteinExistence type="predicted"/>
<dbReference type="EMBL" id="CAJMWS010000103">
    <property type="protein sequence ID" value="CAE6364000.1"/>
    <property type="molecule type" value="Genomic_DNA"/>
</dbReference>
<sequence length="324" mass="36634">MGSLFEGNETARNAYSRLLPLEYQNPLYIRVLGQMIIQAPSQEGFTYIVASINDCTNADDIVALGELHLNHFVQYFKPESKPSRTPSTHPSQPLFEIIQQTITHLLNVAPTDHSRAKKLALIRDNYRCMFSGAVDDKYLREVPRFADEVQQGNVAVKITQCCHILPQKISLRRDTETRRQEVARIWAILHMYGGIQPHELNGTGIHRLSNILTLEVGLHFCFDNLQIWLEPTGIENQYSIARREEYYSPELPAVVTFATSTQYPLPDPRYLALHAACARIIKLSGAAEYVEKILRDAEEVKALSEDKSSSQLPCSLLPTELVTA</sequence>
<evidence type="ECO:0000313" key="3">
    <source>
        <dbReference type="Proteomes" id="UP000663846"/>
    </source>
</evidence>
<dbReference type="Pfam" id="PF13391">
    <property type="entry name" value="HNH_2"/>
    <property type="match status" value="1"/>
</dbReference>
<evidence type="ECO:0000313" key="2">
    <source>
        <dbReference type="EMBL" id="CAE6364000.1"/>
    </source>
</evidence>
<protein>
    <recommendedName>
        <fullName evidence="1">HNH nuclease domain-containing protein</fullName>
    </recommendedName>
</protein>
<organism evidence="2 3">
    <name type="scientific">Rhizoctonia solani</name>
    <dbReference type="NCBI Taxonomy" id="456999"/>
    <lineage>
        <taxon>Eukaryota</taxon>
        <taxon>Fungi</taxon>
        <taxon>Dikarya</taxon>
        <taxon>Basidiomycota</taxon>
        <taxon>Agaricomycotina</taxon>
        <taxon>Agaricomycetes</taxon>
        <taxon>Cantharellales</taxon>
        <taxon>Ceratobasidiaceae</taxon>
        <taxon>Rhizoctonia</taxon>
    </lineage>
</organism>
<evidence type="ECO:0000259" key="1">
    <source>
        <dbReference type="Pfam" id="PF13391"/>
    </source>
</evidence>
<comment type="caution">
    <text evidence="2">The sequence shown here is derived from an EMBL/GenBank/DDBJ whole genome shotgun (WGS) entry which is preliminary data.</text>
</comment>
<reference evidence="2" key="1">
    <citation type="submission" date="2021-01" db="EMBL/GenBank/DDBJ databases">
        <authorList>
            <person name="Kaushik A."/>
        </authorList>
    </citation>
    <scope>NUCLEOTIDE SEQUENCE</scope>
    <source>
        <strain evidence="2">AG1-1C</strain>
    </source>
</reference>